<sequence>MRLAGLLTAVLAIASLAIVQPARSEEEPIFDLSETQLRLQGESGAELEARNERQRAEFNTDITRSLYEIEQTRTFSQPIQAEFQRRVFDLEHRPFTPDPARDLPSNFRL</sequence>
<keyword evidence="1" id="KW-0732">Signal</keyword>
<organism evidence="2 3">
    <name type="scientific">Scytonema millei VB511283</name>
    <dbReference type="NCBI Taxonomy" id="1245923"/>
    <lineage>
        <taxon>Bacteria</taxon>
        <taxon>Bacillati</taxon>
        <taxon>Cyanobacteriota</taxon>
        <taxon>Cyanophyceae</taxon>
        <taxon>Nostocales</taxon>
        <taxon>Scytonemataceae</taxon>
        <taxon>Scytonema</taxon>
    </lineage>
</organism>
<dbReference type="RefSeq" id="WP_039713777.1">
    <property type="nucleotide sequence ID" value="NZ_JTJC03000017.1"/>
</dbReference>
<dbReference type="Proteomes" id="UP000031532">
    <property type="component" value="Unassembled WGS sequence"/>
</dbReference>
<evidence type="ECO:0000313" key="3">
    <source>
        <dbReference type="Proteomes" id="UP000031532"/>
    </source>
</evidence>
<proteinExistence type="predicted"/>
<dbReference type="EMBL" id="JTJC03000017">
    <property type="protein sequence ID" value="NHC38058.1"/>
    <property type="molecule type" value="Genomic_DNA"/>
</dbReference>
<gene>
    <name evidence="2" type="ORF">QH73_0026135</name>
</gene>
<protein>
    <submittedName>
        <fullName evidence="2">Uncharacterized protein</fullName>
    </submittedName>
</protein>
<name>A0A9X5EBA6_9CYAN</name>
<feature type="signal peptide" evidence="1">
    <location>
        <begin position="1"/>
        <end position="24"/>
    </location>
</feature>
<accession>A0A9X5EBA6</accession>
<comment type="caution">
    <text evidence="2">The sequence shown here is derived from an EMBL/GenBank/DDBJ whole genome shotgun (WGS) entry which is preliminary data.</text>
</comment>
<evidence type="ECO:0000256" key="1">
    <source>
        <dbReference type="SAM" id="SignalP"/>
    </source>
</evidence>
<dbReference type="OrthoDB" id="9891333at2"/>
<evidence type="ECO:0000313" key="2">
    <source>
        <dbReference type="EMBL" id="NHC38058.1"/>
    </source>
</evidence>
<reference evidence="2 3" key="1">
    <citation type="journal article" date="2015" name="Genome Announc.">
        <title>Draft Genome Sequence of the Terrestrial Cyanobacterium Scytonema millei VB511283, Isolated from Eastern India.</title>
        <authorList>
            <person name="Sen D."/>
            <person name="Chandrababunaidu M.M."/>
            <person name="Singh D."/>
            <person name="Sanghi N."/>
            <person name="Ghorai A."/>
            <person name="Mishra G.P."/>
            <person name="Madduluri M."/>
            <person name="Adhikary S.P."/>
            <person name="Tripathy S."/>
        </authorList>
    </citation>
    <scope>NUCLEOTIDE SEQUENCE [LARGE SCALE GENOMIC DNA]</scope>
    <source>
        <strain evidence="2 3">VB511283</strain>
    </source>
</reference>
<dbReference type="AlphaFoldDB" id="A0A9X5EBA6"/>
<feature type="chain" id="PRO_5040996583" evidence="1">
    <location>
        <begin position="25"/>
        <end position="109"/>
    </location>
</feature>
<keyword evidence="3" id="KW-1185">Reference proteome</keyword>